<dbReference type="Proteomes" id="UP000539953">
    <property type="component" value="Unassembled WGS sequence"/>
</dbReference>
<reference evidence="4 5" key="1">
    <citation type="submission" date="2020-08" db="EMBL/GenBank/DDBJ databases">
        <title>Genomic Encyclopedia of Type Strains, Phase IV (KMG-IV): sequencing the most valuable type-strain genomes for metagenomic binning, comparative biology and taxonomic classification.</title>
        <authorList>
            <person name="Goeker M."/>
        </authorList>
    </citation>
    <scope>NUCLEOTIDE SEQUENCE [LARGE SCALE GENOMIC DNA]</scope>
    <source>
        <strain evidence="4 5">DSM 25799</strain>
    </source>
</reference>
<dbReference type="InterPro" id="IPR039356">
    <property type="entry name" value="YfbR/HDDC2"/>
</dbReference>
<sequence>MTDRLAQQMRFCLEIDQEKNIDRHTYTTEYRRENDAEHAWHMAVMAMVLHEYANEDVDLLRVIELLLVHDLVEIYAGDTFAYDEEGKKTQKERETQAADRLYAMLPDDQEQYFRGLWDEFENEQTPEARFAHTLDNFQPVMLNDATGGKLWQEAGAHLDQILERNHNTAAGSKTLWEYSYHHFIEPHVGKEIKK</sequence>
<proteinExistence type="predicted"/>
<dbReference type="GO" id="GO:0046872">
    <property type="term" value="F:metal ion binding"/>
    <property type="evidence" value="ECO:0007669"/>
    <property type="project" value="UniProtKB-KW"/>
</dbReference>
<protein>
    <submittedName>
        <fullName evidence="4">Putative hydrolase of HD superfamily</fullName>
    </submittedName>
</protein>
<dbReference type="InterPro" id="IPR006674">
    <property type="entry name" value="HD_domain"/>
</dbReference>
<evidence type="ECO:0000256" key="2">
    <source>
        <dbReference type="ARBA" id="ARBA00022801"/>
    </source>
</evidence>
<organism evidence="4 5">
    <name type="scientific">Catenisphaera adipataccumulans</name>
    <dbReference type="NCBI Taxonomy" id="700500"/>
    <lineage>
        <taxon>Bacteria</taxon>
        <taxon>Bacillati</taxon>
        <taxon>Bacillota</taxon>
        <taxon>Erysipelotrichia</taxon>
        <taxon>Erysipelotrichales</taxon>
        <taxon>Erysipelotrichaceae</taxon>
        <taxon>Catenisphaera</taxon>
    </lineage>
</organism>
<gene>
    <name evidence="4" type="ORF">HNQ47_000467</name>
</gene>
<keyword evidence="1" id="KW-0479">Metal-binding</keyword>
<feature type="domain" description="HD" evidence="3">
    <location>
        <begin position="15"/>
        <end position="176"/>
    </location>
</feature>
<comment type="caution">
    <text evidence="4">The sequence shown here is derived from an EMBL/GenBank/DDBJ whole genome shotgun (WGS) entry which is preliminary data.</text>
</comment>
<dbReference type="GO" id="GO:0005737">
    <property type="term" value="C:cytoplasm"/>
    <property type="evidence" value="ECO:0007669"/>
    <property type="project" value="TreeGrafter"/>
</dbReference>
<dbReference type="GO" id="GO:0002953">
    <property type="term" value="F:5'-deoxynucleotidase activity"/>
    <property type="evidence" value="ECO:0007669"/>
    <property type="project" value="InterPro"/>
</dbReference>
<name>A0A7W8CXV3_9FIRM</name>
<dbReference type="EMBL" id="JACHHK010000002">
    <property type="protein sequence ID" value="MBB5182448.1"/>
    <property type="molecule type" value="Genomic_DNA"/>
</dbReference>
<dbReference type="Pfam" id="PF13023">
    <property type="entry name" value="HD_3"/>
    <property type="match status" value="1"/>
</dbReference>
<dbReference type="AlphaFoldDB" id="A0A7W8CXV3"/>
<evidence type="ECO:0000259" key="3">
    <source>
        <dbReference type="Pfam" id="PF13023"/>
    </source>
</evidence>
<evidence type="ECO:0000313" key="5">
    <source>
        <dbReference type="Proteomes" id="UP000539953"/>
    </source>
</evidence>
<dbReference type="Gene3D" id="1.10.3210.10">
    <property type="entry name" value="Hypothetical protein af1432"/>
    <property type="match status" value="1"/>
</dbReference>
<dbReference type="RefSeq" id="WP_183327155.1">
    <property type="nucleotide sequence ID" value="NZ_JACHHK010000002.1"/>
</dbReference>
<dbReference type="SUPFAM" id="SSF109604">
    <property type="entry name" value="HD-domain/PDEase-like"/>
    <property type="match status" value="1"/>
</dbReference>
<keyword evidence="2 4" id="KW-0378">Hydrolase</keyword>
<evidence type="ECO:0000313" key="4">
    <source>
        <dbReference type="EMBL" id="MBB5182448.1"/>
    </source>
</evidence>
<dbReference type="PANTHER" id="PTHR11845:SF13">
    <property type="entry name" value="5'-DEOXYNUCLEOTIDASE HDDC2"/>
    <property type="match status" value="1"/>
</dbReference>
<evidence type="ECO:0000256" key="1">
    <source>
        <dbReference type="ARBA" id="ARBA00022723"/>
    </source>
</evidence>
<accession>A0A7W8CXV3</accession>
<keyword evidence="5" id="KW-1185">Reference proteome</keyword>
<dbReference type="PANTHER" id="PTHR11845">
    <property type="entry name" value="5'-DEOXYNUCLEOTIDASE HDDC2"/>
    <property type="match status" value="1"/>
</dbReference>